<reference evidence="9" key="1">
    <citation type="journal article" date="2020" name="bioRxiv">
        <title>Comparative genomics of Chlamydomonas.</title>
        <authorList>
            <person name="Craig R.J."/>
            <person name="Hasan A.R."/>
            <person name="Ness R.W."/>
            <person name="Keightley P.D."/>
        </authorList>
    </citation>
    <scope>NUCLEOTIDE SEQUENCE</scope>
    <source>
        <strain evidence="9">CCAP 11/70</strain>
    </source>
</reference>
<dbReference type="InterPro" id="IPR033580">
    <property type="entry name" value="Nurim-like"/>
</dbReference>
<accession>A0A836BP27</accession>
<organism evidence="9 10">
    <name type="scientific">Edaphochlamys debaryana</name>
    <dbReference type="NCBI Taxonomy" id="47281"/>
    <lineage>
        <taxon>Eukaryota</taxon>
        <taxon>Viridiplantae</taxon>
        <taxon>Chlorophyta</taxon>
        <taxon>core chlorophytes</taxon>
        <taxon>Chlorophyceae</taxon>
        <taxon>CS clade</taxon>
        <taxon>Chlamydomonadales</taxon>
        <taxon>Chlamydomonadales incertae sedis</taxon>
        <taxon>Edaphochlamys</taxon>
    </lineage>
</organism>
<sequence>MSLTAVWLSNFVSGHTINAAGLLDLRLPDWQAGLVDVALMALLSVQHNVMARPAVKARMRRLVPFPWERSLFAAAASLALCLVMLMWQPLPALVWTVRQPYGTIVTCVGALGMAVILTSAWGMQGGELLGLTQAWLGVDAEDFPRHPFVLNPFYRRVRHPQYLGLLVALFATPTMSVGRLLFACYQLAFVLWSLALEEGDLEREYGTQYKVYRKAVPALVPRITPYMPEREAAEGEAANVAGAGATKKQQ</sequence>
<evidence type="ECO:0000313" key="9">
    <source>
        <dbReference type="EMBL" id="KAG2483462.1"/>
    </source>
</evidence>
<name>A0A836BP27_9CHLO</name>
<keyword evidence="4 8" id="KW-1133">Transmembrane helix</keyword>
<dbReference type="AlphaFoldDB" id="A0A836BP27"/>
<keyword evidence="10" id="KW-1185">Reference proteome</keyword>
<evidence type="ECO:0000256" key="4">
    <source>
        <dbReference type="ARBA" id="ARBA00022989"/>
    </source>
</evidence>
<evidence type="ECO:0000313" key="10">
    <source>
        <dbReference type="Proteomes" id="UP000612055"/>
    </source>
</evidence>
<keyword evidence="5 8" id="KW-0472">Membrane</keyword>
<feature type="transmembrane region" description="Helical" evidence="8">
    <location>
        <begin position="162"/>
        <end position="195"/>
    </location>
</feature>
<evidence type="ECO:0000256" key="5">
    <source>
        <dbReference type="ARBA" id="ARBA00023136"/>
    </source>
</evidence>
<comment type="caution">
    <text evidence="9">The sequence shown here is derived from an EMBL/GenBank/DDBJ whole genome shotgun (WGS) entry which is preliminary data.</text>
</comment>
<evidence type="ECO:0000256" key="6">
    <source>
        <dbReference type="ARBA" id="ARBA00031700"/>
    </source>
</evidence>
<comment type="similarity">
    <text evidence="2">Belongs to the nurim family.</text>
</comment>
<feature type="transmembrane region" description="Helical" evidence="8">
    <location>
        <begin position="101"/>
        <end position="121"/>
    </location>
</feature>
<evidence type="ECO:0000256" key="2">
    <source>
        <dbReference type="ARBA" id="ARBA00010631"/>
    </source>
</evidence>
<dbReference type="Gene3D" id="1.20.120.1630">
    <property type="match status" value="1"/>
</dbReference>
<feature type="transmembrane region" description="Helical" evidence="8">
    <location>
        <begin position="71"/>
        <end position="89"/>
    </location>
</feature>
<proteinExistence type="inferred from homology"/>
<evidence type="ECO:0000256" key="7">
    <source>
        <dbReference type="ARBA" id="ARBA00032957"/>
    </source>
</evidence>
<evidence type="ECO:0000256" key="3">
    <source>
        <dbReference type="ARBA" id="ARBA00022692"/>
    </source>
</evidence>
<evidence type="ECO:0000256" key="1">
    <source>
        <dbReference type="ARBA" id="ARBA00004141"/>
    </source>
</evidence>
<dbReference type="EMBL" id="JAEHOE010000175">
    <property type="protein sequence ID" value="KAG2483462.1"/>
    <property type="molecule type" value="Genomic_DNA"/>
</dbReference>
<protein>
    <recommendedName>
        <fullName evidence="7">Nuclear envelope membrane protein</fullName>
    </recommendedName>
    <alternativeName>
        <fullName evidence="6">Nuclear rim protein</fullName>
    </alternativeName>
</protein>
<comment type="subcellular location">
    <subcellularLocation>
        <location evidence="1">Membrane</location>
        <topology evidence="1">Multi-pass membrane protein</topology>
    </subcellularLocation>
</comment>
<dbReference type="PANTHER" id="PTHR31040">
    <property type="entry name" value="NURIM"/>
    <property type="match status" value="1"/>
</dbReference>
<gene>
    <name evidence="9" type="ORF">HYH03_017645</name>
</gene>
<keyword evidence="3 8" id="KW-0812">Transmembrane</keyword>
<dbReference type="PANTHER" id="PTHR31040:SF1">
    <property type="entry name" value="NURIM"/>
    <property type="match status" value="1"/>
</dbReference>
<dbReference type="OrthoDB" id="10050858at2759"/>
<evidence type="ECO:0000256" key="8">
    <source>
        <dbReference type="SAM" id="Phobius"/>
    </source>
</evidence>
<dbReference type="Proteomes" id="UP000612055">
    <property type="component" value="Unassembled WGS sequence"/>
</dbReference>
<dbReference type="GO" id="GO:0031965">
    <property type="term" value="C:nuclear membrane"/>
    <property type="evidence" value="ECO:0007669"/>
    <property type="project" value="TreeGrafter"/>
</dbReference>